<comment type="caution">
    <text evidence="2">The sequence shown here is derived from an EMBL/GenBank/DDBJ whole genome shotgun (WGS) entry which is preliminary data.</text>
</comment>
<reference evidence="2 3" key="1">
    <citation type="journal article" date="2017" name="Mol. Biol. Evol.">
        <title>The 4-celled Tetrabaena socialis nuclear genome reveals the essential components for genetic control of cell number at the origin of multicellularity in the volvocine lineage.</title>
        <authorList>
            <person name="Featherston J."/>
            <person name="Arakaki Y."/>
            <person name="Hanschen E.R."/>
            <person name="Ferris P.J."/>
            <person name="Michod R.E."/>
            <person name="Olson B.J.S.C."/>
            <person name="Nozaki H."/>
            <person name="Durand P.M."/>
        </authorList>
    </citation>
    <scope>NUCLEOTIDE SEQUENCE [LARGE SCALE GENOMIC DNA]</scope>
    <source>
        <strain evidence="2 3">NIES-571</strain>
    </source>
</reference>
<dbReference type="PANTHER" id="PTHR34407">
    <property type="entry name" value="EXPRESSED PROTEIN"/>
    <property type="match status" value="1"/>
</dbReference>
<evidence type="ECO:0000256" key="1">
    <source>
        <dbReference type="SAM" id="MobiDB-lite"/>
    </source>
</evidence>
<sequence length="294" mass="30740">MPTVALATAIAAASASLPPSAPSASSRPPSAPSAAATAPELARGAIFNGGVHHPGRGGHVVTTELLITLAQDLLLADERLAAAMAAAPQTNGSDVSSDAGGREGGDYLSGAVRLLSRVAYRPLPPPLSDGNYEAAPPTCFIGQELQALVRQPAPGWSWTDEGRGKWGWVALEAHQQLRIQGSRERSLQPVAVQIAYLQSYAGMGMVQVFCESGCSCEAIEVDGFSERKVSVTYMRELLVSQHPQCVLVLVTTGPGRDRPFRGGRKAADAGEEEGVSRGDKFKLMGLVVSKEPSG</sequence>
<keyword evidence="3" id="KW-1185">Reference proteome</keyword>
<proteinExistence type="predicted"/>
<dbReference type="AlphaFoldDB" id="A0A2J8AFU1"/>
<gene>
    <name evidence="2" type="ORF">TSOC_001821</name>
</gene>
<name>A0A2J8AFU1_9CHLO</name>
<protein>
    <submittedName>
        <fullName evidence="2">Uncharacterized protein</fullName>
    </submittedName>
</protein>
<dbReference type="OrthoDB" id="533717at2759"/>
<evidence type="ECO:0000313" key="2">
    <source>
        <dbReference type="EMBL" id="PNH11391.1"/>
    </source>
</evidence>
<accession>A0A2J8AFU1</accession>
<dbReference type="EMBL" id="PGGS01000030">
    <property type="protein sequence ID" value="PNH11391.1"/>
    <property type="molecule type" value="Genomic_DNA"/>
</dbReference>
<dbReference type="Proteomes" id="UP000236333">
    <property type="component" value="Unassembled WGS sequence"/>
</dbReference>
<evidence type="ECO:0000313" key="3">
    <source>
        <dbReference type="Proteomes" id="UP000236333"/>
    </source>
</evidence>
<dbReference type="PANTHER" id="PTHR34407:SF1">
    <property type="entry name" value="SGNH HYDROLASE-TYPE ESTERASE DOMAIN-CONTAINING PROTEIN"/>
    <property type="match status" value="1"/>
</dbReference>
<organism evidence="2 3">
    <name type="scientific">Tetrabaena socialis</name>
    <dbReference type="NCBI Taxonomy" id="47790"/>
    <lineage>
        <taxon>Eukaryota</taxon>
        <taxon>Viridiplantae</taxon>
        <taxon>Chlorophyta</taxon>
        <taxon>core chlorophytes</taxon>
        <taxon>Chlorophyceae</taxon>
        <taxon>CS clade</taxon>
        <taxon>Chlamydomonadales</taxon>
        <taxon>Tetrabaenaceae</taxon>
        <taxon>Tetrabaena</taxon>
    </lineage>
</organism>
<feature type="region of interest" description="Disordered" evidence="1">
    <location>
        <begin position="16"/>
        <end position="37"/>
    </location>
</feature>